<accession>A0A540K846</accession>
<reference evidence="1 2" key="1">
    <citation type="journal article" date="2019" name="G3 (Bethesda)">
        <title>Sequencing of a Wild Apple (Malus baccata) Genome Unravels the Differences Between Cultivated and Wild Apple Species Regarding Disease Resistance and Cold Tolerance.</title>
        <authorList>
            <person name="Chen X."/>
        </authorList>
    </citation>
    <scope>NUCLEOTIDE SEQUENCE [LARGE SCALE GENOMIC DNA]</scope>
    <source>
        <strain evidence="2">cv. Shandingzi</strain>
        <tissue evidence="1">Leaves</tissue>
    </source>
</reference>
<evidence type="ECO:0000313" key="1">
    <source>
        <dbReference type="EMBL" id="TQD70072.1"/>
    </source>
</evidence>
<evidence type="ECO:0000313" key="2">
    <source>
        <dbReference type="Proteomes" id="UP000315295"/>
    </source>
</evidence>
<name>A0A540K846_MALBA</name>
<dbReference type="AlphaFoldDB" id="A0A540K846"/>
<proteinExistence type="predicted"/>
<sequence length="111" mass="12698">AVVEEWALWHKALKKLRYSIANDARVLSSIEELIPSGEAFSSWVDFKRIKVCSRLAKVLGKFFDRAGDADVRLIGLSPLMSGMIFEEPETLFYGVEHTSPLELTKHKLLYW</sequence>
<feature type="non-terminal residue" evidence="1">
    <location>
        <position position="1"/>
    </location>
</feature>
<comment type="caution">
    <text evidence="1">The sequence shown here is derived from an EMBL/GenBank/DDBJ whole genome shotgun (WGS) entry which is preliminary data.</text>
</comment>
<dbReference type="EMBL" id="VIEB01002028">
    <property type="protein sequence ID" value="TQD70072.1"/>
    <property type="molecule type" value="Genomic_DNA"/>
</dbReference>
<organism evidence="1 2">
    <name type="scientific">Malus baccata</name>
    <name type="common">Siberian crab apple</name>
    <name type="synonym">Pyrus baccata</name>
    <dbReference type="NCBI Taxonomy" id="106549"/>
    <lineage>
        <taxon>Eukaryota</taxon>
        <taxon>Viridiplantae</taxon>
        <taxon>Streptophyta</taxon>
        <taxon>Embryophyta</taxon>
        <taxon>Tracheophyta</taxon>
        <taxon>Spermatophyta</taxon>
        <taxon>Magnoliopsida</taxon>
        <taxon>eudicotyledons</taxon>
        <taxon>Gunneridae</taxon>
        <taxon>Pentapetalae</taxon>
        <taxon>rosids</taxon>
        <taxon>fabids</taxon>
        <taxon>Rosales</taxon>
        <taxon>Rosaceae</taxon>
        <taxon>Amygdaloideae</taxon>
        <taxon>Maleae</taxon>
        <taxon>Malus</taxon>
    </lineage>
</organism>
<gene>
    <name evidence="1" type="ORF">C1H46_044393</name>
</gene>
<keyword evidence="2" id="KW-1185">Reference proteome</keyword>
<protein>
    <submittedName>
        <fullName evidence="1">Uncharacterized protein</fullName>
    </submittedName>
</protein>
<dbReference type="Proteomes" id="UP000315295">
    <property type="component" value="Unassembled WGS sequence"/>
</dbReference>